<organism evidence="1 2">
    <name type="scientific">Artemisia annua</name>
    <name type="common">Sweet wormwood</name>
    <dbReference type="NCBI Taxonomy" id="35608"/>
    <lineage>
        <taxon>Eukaryota</taxon>
        <taxon>Viridiplantae</taxon>
        <taxon>Streptophyta</taxon>
        <taxon>Embryophyta</taxon>
        <taxon>Tracheophyta</taxon>
        <taxon>Spermatophyta</taxon>
        <taxon>Magnoliopsida</taxon>
        <taxon>eudicotyledons</taxon>
        <taxon>Gunneridae</taxon>
        <taxon>Pentapetalae</taxon>
        <taxon>asterids</taxon>
        <taxon>campanulids</taxon>
        <taxon>Asterales</taxon>
        <taxon>Asteraceae</taxon>
        <taxon>Asteroideae</taxon>
        <taxon>Anthemideae</taxon>
        <taxon>Artemisiinae</taxon>
        <taxon>Artemisia</taxon>
    </lineage>
</organism>
<dbReference type="AlphaFoldDB" id="A0A2U1MQ77"/>
<dbReference type="OrthoDB" id="1731691at2759"/>
<keyword evidence="2" id="KW-1185">Reference proteome</keyword>
<dbReference type="EMBL" id="PKPP01004644">
    <property type="protein sequence ID" value="PWA63413.1"/>
    <property type="molecule type" value="Genomic_DNA"/>
</dbReference>
<protein>
    <submittedName>
        <fullName evidence="1">Uncharacterized protein</fullName>
    </submittedName>
</protein>
<comment type="caution">
    <text evidence="1">The sequence shown here is derived from an EMBL/GenBank/DDBJ whole genome shotgun (WGS) entry which is preliminary data.</text>
</comment>
<reference evidence="1 2" key="1">
    <citation type="journal article" date="2018" name="Mol. Plant">
        <title>The genome of Artemisia annua provides insight into the evolution of Asteraceae family and artemisinin biosynthesis.</title>
        <authorList>
            <person name="Shen Q."/>
            <person name="Zhang L."/>
            <person name="Liao Z."/>
            <person name="Wang S."/>
            <person name="Yan T."/>
            <person name="Shi P."/>
            <person name="Liu M."/>
            <person name="Fu X."/>
            <person name="Pan Q."/>
            <person name="Wang Y."/>
            <person name="Lv Z."/>
            <person name="Lu X."/>
            <person name="Zhang F."/>
            <person name="Jiang W."/>
            <person name="Ma Y."/>
            <person name="Chen M."/>
            <person name="Hao X."/>
            <person name="Li L."/>
            <person name="Tang Y."/>
            <person name="Lv G."/>
            <person name="Zhou Y."/>
            <person name="Sun X."/>
            <person name="Brodelius P.E."/>
            <person name="Rose J.K.C."/>
            <person name="Tang K."/>
        </authorList>
    </citation>
    <scope>NUCLEOTIDE SEQUENCE [LARGE SCALE GENOMIC DNA]</scope>
    <source>
        <strain evidence="2">cv. Huhao1</strain>
        <tissue evidence="1">Leaf</tissue>
    </source>
</reference>
<evidence type="ECO:0000313" key="2">
    <source>
        <dbReference type="Proteomes" id="UP000245207"/>
    </source>
</evidence>
<dbReference type="Proteomes" id="UP000245207">
    <property type="component" value="Unassembled WGS sequence"/>
</dbReference>
<evidence type="ECO:0000313" key="1">
    <source>
        <dbReference type="EMBL" id="PWA63413.1"/>
    </source>
</evidence>
<gene>
    <name evidence="1" type="ORF">CTI12_AA161570</name>
</gene>
<proteinExistence type="predicted"/>
<sequence length="104" mass="11916">MVKHGSKNPIQSLAKNMETSKNDIVMEKITKWLTNSQNHNIWLARSKSRVGSCGFSEGFGHLDPRVGGNALGWFHRAAITPRFRQWKDNKPKLIRLACHLVRHK</sequence>
<accession>A0A2U1MQ77</accession>
<name>A0A2U1MQ77_ARTAN</name>